<evidence type="ECO:0000256" key="1">
    <source>
        <dbReference type="ARBA" id="ARBA00001933"/>
    </source>
</evidence>
<proteinExistence type="predicted"/>
<dbReference type="SUPFAM" id="SSF53686">
    <property type="entry name" value="Tryptophan synthase beta subunit-like PLP-dependent enzymes"/>
    <property type="match status" value="1"/>
</dbReference>
<dbReference type="Gene3D" id="3.40.50.1100">
    <property type="match status" value="1"/>
</dbReference>
<dbReference type="InterPro" id="IPR050147">
    <property type="entry name" value="Ser/Thr_Dehydratase"/>
</dbReference>
<accession>A0A3P7J0A0</accession>
<dbReference type="GO" id="GO:0006567">
    <property type="term" value="P:L-threonine catabolic process"/>
    <property type="evidence" value="ECO:0007669"/>
    <property type="project" value="TreeGrafter"/>
</dbReference>
<keyword evidence="3" id="KW-0456">Lyase</keyword>
<comment type="cofactor">
    <cofactor evidence="1">
        <name>pyridoxal 5'-phosphate</name>
        <dbReference type="ChEBI" id="CHEBI:597326"/>
    </cofactor>
</comment>
<keyword evidence="5" id="KW-1185">Reference proteome</keyword>
<dbReference type="InterPro" id="IPR036052">
    <property type="entry name" value="TrpB-like_PALP_sf"/>
</dbReference>
<evidence type="ECO:0000256" key="3">
    <source>
        <dbReference type="ARBA" id="ARBA00023239"/>
    </source>
</evidence>
<gene>
    <name evidence="4" type="ORF">SVUK_LOCUS7937</name>
</gene>
<evidence type="ECO:0000256" key="2">
    <source>
        <dbReference type="ARBA" id="ARBA00022898"/>
    </source>
</evidence>
<evidence type="ECO:0000313" key="5">
    <source>
        <dbReference type="Proteomes" id="UP000270094"/>
    </source>
</evidence>
<dbReference type="GO" id="GO:0006565">
    <property type="term" value="P:L-serine catabolic process"/>
    <property type="evidence" value="ECO:0007669"/>
    <property type="project" value="TreeGrafter"/>
</dbReference>
<dbReference type="GO" id="GO:0009097">
    <property type="term" value="P:isoleucine biosynthetic process"/>
    <property type="evidence" value="ECO:0007669"/>
    <property type="project" value="TreeGrafter"/>
</dbReference>
<dbReference type="GO" id="GO:0003941">
    <property type="term" value="F:L-serine ammonia-lyase activity"/>
    <property type="evidence" value="ECO:0007669"/>
    <property type="project" value="TreeGrafter"/>
</dbReference>
<keyword evidence="2" id="KW-0663">Pyridoxal phosphate</keyword>
<dbReference type="AlphaFoldDB" id="A0A3P7J0A0"/>
<dbReference type="GO" id="GO:0004794">
    <property type="term" value="F:threonine deaminase activity"/>
    <property type="evidence" value="ECO:0007669"/>
    <property type="project" value="TreeGrafter"/>
</dbReference>
<reference evidence="4 5" key="1">
    <citation type="submission" date="2018-11" db="EMBL/GenBank/DDBJ databases">
        <authorList>
            <consortium name="Pathogen Informatics"/>
        </authorList>
    </citation>
    <scope>NUCLEOTIDE SEQUENCE [LARGE SCALE GENOMIC DNA]</scope>
</reference>
<dbReference type="PANTHER" id="PTHR48078:SF19">
    <property type="entry name" value="ACT DOMAIN-CONTAINING PROTEIN"/>
    <property type="match status" value="1"/>
</dbReference>
<dbReference type="EMBL" id="UYYB01028009">
    <property type="protein sequence ID" value="VDM72939.1"/>
    <property type="molecule type" value="Genomic_DNA"/>
</dbReference>
<organism evidence="4 5">
    <name type="scientific">Strongylus vulgaris</name>
    <name type="common">Blood worm</name>
    <dbReference type="NCBI Taxonomy" id="40348"/>
    <lineage>
        <taxon>Eukaryota</taxon>
        <taxon>Metazoa</taxon>
        <taxon>Ecdysozoa</taxon>
        <taxon>Nematoda</taxon>
        <taxon>Chromadorea</taxon>
        <taxon>Rhabditida</taxon>
        <taxon>Rhabditina</taxon>
        <taxon>Rhabditomorpha</taxon>
        <taxon>Strongyloidea</taxon>
        <taxon>Strongylidae</taxon>
        <taxon>Strongylus</taxon>
    </lineage>
</organism>
<dbReference type="OrthoDB" id="5825010at2759"/>
<protein>
    <recommendedName>
        <fullName evidence="6">Tryptophan synthase beta chain-like PALP domain-containing protein</fullName>
    </recommendedName>
</protein>
<dbReference type="PANTHER" id="PTHR48078">
    <property type="entry name" value="THREONINE DEHYDRATASE, MITOCHONDRIAL-RELATED"/>
    <property type="match status" value="1"/>
</dbReference>
<dbReference type="Proteomes" id="UP000270094">
    <property type="component" value="Unassembled WGS sequence"/>
</dbReference>
<evidence type="ECO:0000313" key="4">
    <source>
        <dbReference type="EMBL" id="VDM72939.1"/>
    </source>
</evidence>
<evidence type="ECO:0008006" key="6">
    <source>
        <dbReference type="Google" id="ProtNLM"/>
    </source>
</evidence>
<name>A0A3P7J0A0_STRVU</name>
<sequence length="174" mass="18488">MADSQTVKETDIAVGILRLLETEKVVTEGAGAIGVSALLAGCLPELAGKKVACILSGGNIDSTMIGRCIEKGLAVDNRLVRFEALISDRPGGVAELSRIVSETGAKIKAMAMGFVAILISAIKERAFHHTEAFNTQCKVIAETRGIDHALELNSSLKKRYGTDCNFFTIRGPLV</sequence>